<reference evidence="1 2" key="1">
    <citation type="journal article" date="2012" name="Science">
        <title>The Paleozoic origin of enzymatic lignin decomposition reconstructed from 31 fungal genomes.</title>
        <authorList>
            <person name="Floudas D."/>
            <person name="Binder M."/>
            <person name="Riley R."/>
            <person name="Barry K."/>
            <person name="Blanchette R.A."/>
            <person name="Henrissat B."/>
            <person name="Martinez A.T."/>
            <person name="Otillar R."/>
            <person name="Spatafora J.W."/>
            <person name="Yadav J.S."/>
            <person name="Aerts A."/>
            <person name="Benoit I."/>
            <person name="Boyd A."/>
            <person name="Carlson A."/>
            <person name="Copeland A."/>
            <person name="Coutinho P.M."/>
            <person name="de Vries R.P."/>
            <person name="Ferreira P."/>
            <person name="Findley K."/>
            <person name="Foster B."/>
            <person name="Gaskell J."/>
            <person name="Glotzer D."/>
            <person name="Gorecki P."/>
            <person name="Heitman J."/>
            <person name="Hesse C."/>
            <person name="Hori C."/>
            <person name="Igarashi K."/>
            <person name="Jurgens J.A."/>
            <person name="Kallen N."/>
            <person name="Kersten P."/>
            <person name="Kohler A."/>
            <person name="Kuees U."/>
            <person name="Kumar T.K.A."/>
            <person name="Kuo A."/>
            <person name="LaButti K."/>
            <person name="Larrondo L.F."/>
            <person name="Lindquist E."/>
            <person name="Ling A."/>
            <person name="Lombard V."/>
            <person name="Lucas S."/>
            <person name="Lundell T."/>
            <person name="Martin R."/>
            <person name="McLaughlin D.J."/>
            <person name="Morgenstern I."/>
            <person name="Morin E."/>
            <person name="Murat C."/>
            <person name="Nagy L.G."/>
            <person name="Nolan M."/>
            <person name="Ohm R.A."/>
            <person name="Patyshakuliyeva A."/>
            <person name="Rokas A."/>
            <person name="Ruiz-Duenas F.J."/>
            <person name="Sabat G."/>
            <person name="Salamov A."/>
            <person name="Samejima M."/>
            <person name="Schmutz J."/>
            <person name="Slot J.C."/>
            <person name="St John F."/>
            <person name="Stenlid J."/>
            <person name="Sun H."/>
            <person name="Sun S."/>
            <person name="Syed K."/>
            <person name="Tsang A."/>
            <person name="Wiebenga A."/>
            <person name="Young D."/>
            <person name="Pisabarro A."/>
            <person name="Eastwood D.C."/>
            <person name="Martin F."/>
            <person name="Cullen D."/>
            <person name="Grigoriev I.V."/>
            <person name="Hibbett D.S."/>
        </authorList>
    </citation>
    <scope>NUCLEOTIDE SEQUENCE [LARGE SCALE GENOMIC DNA]</scope>
    <source>
        <strain evidence="1 2">MD-104</strain>
    </source>
</reference>
<evidence type="ECO:0000313" key="2">
    <source>
        <dbReference type="Proteomes" id="UP000218811"/>
    </source>
</evidence>
<gene>
    <name evidence="1" type="ORF">WOLCODRAFT_138288</name>
</gene>
<dbReference type="OrthoDB" id="3207336at2759"/>
<organism evidence="1 2">
    <name type="scientific">Wolfiporia cocos (strain MD-104)</name>
    <name type="common">Brown rot fungus</name>
    <dbReference type="NCBI Taxonomy" id="742152"/>
    <lineage>
        <taxon>Eukaryota</taxon>
        <taxon>Fungi</taxon>
        <taxon>Dikarya</taxon>
        <taxon>Basidiomycota</taxon>
        <taxon>Agaricomycotina</taxon>
        <taxon>Agaricomycetes</taxon>
        <taxon>Polyporales</taxon>
        <taxon>Phaeolaceae</taxon>
        <taxon>Wolfiporia</taxon>
    </lineage>
</organism>
<dbReference type="Proteomes" id="UP000218811">
    <property type="component" value="Unassembled WGS sequence"/>
</dbReference>
<dbReference type="EMBL" id="KB468135">
    <property type="protein sequence ID" value="PCH43305.1"/>
    <property type="molecule type" value="Genomic_DNA"/>
</dbReference>
<accession>A0A2H3JP82</accession>
<dbReference type="AlphaFoldDB" id="A0A2H3JP82"/>
<name>A0A2H3JP82_WOLCO</name>
<sequence length="259" mass="28481">MTMDWEVATYSFAEYIPGFGTLYSFEHSTNAPRVNDGRDAWVAGINLLGGVARKLSLAFAPADPLPVVVAAALAAGIPARAAQLLVHSLVVHVEHTFADAQPRADADHVNVLVVGRTRAECDAVVRQRLNAPARNDFLGVVRFHGALYLGPFTHEPYSTNDTFTLSFPAGMYQDAPCYIVTTFSKDYWGNKRALTSILPRVHLLKEQNKFIVKADATCSGYFWFECTVLDQGAKIELKMHQPTKVAATITVVRQIDNIT</sequence>
<keyword evidence="2" id="KW-1185">Reference proteome</keyword>
<proteinExistence type="predicted"/>
<evidence type="ECO:0000313" key="1">
    <source>
        <dbReference type="EMBL" id="PCH43305.1"/>
    </source>
</evidence>
<protein>
    <submittedName>
        <fullName evidence="1">Uncharacterized protein</fullName>
    </submittedName>
</protein>